<dbReference type="PANTHER" id="PTHR33573:SF17">
    <property type="entry name" value="CASP-LIKE PROTEIN 4D1"/>
    <property type="match status" value="1"/>
</dbReference>
<dbReference type="AlphaFoldDB" id="A0ABD1N892"/>
<evidence type="ECO:0000256" key="6">
    <source>
        <dbReference type="ARBA" id="ARBA00022989"/>
    </source>
</evidence>
<dbReference type="EMBL" id="JBGMDY010000002">
    <property type="protein sequence ID" value="KAL2344183.1"/>
    <property type="molecule type" value="Genomic_DNA"/>
</dbReference>
<feature type="transmembrane region" description="Helical" evidence="8">
    <location>
        <begin position="49"/>
        <end position="75"/>
    </location>
</feature>
<evidence type="ECO:0000256" key="8">
    <source>
        <dbReference type="RuleBase" id="RU361233"/>
    </source>
</evidence>
<evidence type="ECO:0000256" key="5">
    <source>
        <dbReference type="ARBA" id="ARBA00022692"/>
    </source>
</evidence>
<dbReference type="PANTHER" id="PTHR33573">
    <property type="entry name" value="CASP-LIKE PROTEIN 4A4"/>
    <property type="match status" value="1"/>
</dbReference>
<evidence type="ECO:0000259" key="9">
    <source>
        <dbReference type="Pfam" id="PF04535"/>
    </source>
</evidence>
<feature type="domain" description="Casparian strip membrane protein" evidence="9">
    <location>
        <begin position="5"/>
        <end position="111"/>
    </location>
</feature>
<comment type="similarity">
    <text evidence="2 8">Belongs to the Casparian strip membrane proteins (CASP) family.</text>
</comment>
<keyword evidence="5 8" id="KW-0812">Transmembrane</keyword>
<evidence type="ECO:0000256" key="3">
    <source>
        <dbReference type="ARBA" id="ARBA00011489"/>
    </source>
</evidence>
<feature type="transmembrane region" description="Helical" evidence="8">
    <location>
        <begin position="12"/>
        <end position="29"/>
    </location>
</feature>
<dbReference type="GO" id="GO:0005886">
    <property type="term" value="C:plasma membrane"/>
    <property type="evidence" value="ECO:0007669"/>
    <property type="project" value="UniProtKB-SubCell"/>
</dbReference>
<evidence type="ECO:0000313" key="10">
    <source>
        <dbReference type="EMBL" id="KAL2344183.1"/>
    </source>
</evidence>
<gene>
    <name evidence="10" type="ORF">Fmac_005468</name>
</gene>
<feature type="transmembrane region" description="Helical" evidence="8">
    <location>
        <begin position="140"/>
        <end position="164"/>
    </location>
</feature>
<evidence type="ECO:0000256" key="7">
    <source>
        <dbReference type="ARBA" id="ARBA00023136"/>
    </source>
</evidence>
<keyword evidence="11" id="KW-1185">Reference proteome</keyword>
<name>A0ABD1N892_9FABA</name>
<organism evidence="10 11">
    <name type="scientific">Flemingia macrophylla</name>
    <dbReference type="NCBI Taxonomy" id="520843"/>
    <lineage>
        <taxon>Eukaryota</taxon>
        <taxon>Viridiplantae</taxon>
        <taxon>Streptophyta</taxon>
        <taxon>Embryophyta</taxon>
        <taxon>Tracheophyta</taxon>
        <taxon>Spermatophyta</taxon>
        <taxon>Magnoliopsida</taxon>
        <taxon>eudicotyledons</taxon>
        <taxon>Gunneridae</taxon>
        <taxon>Pentapetalae</taxon>
        <taxon>rosids</taxon>
        <taxon>fabids</taxon>
        <taxon>Fabales</taxon>
        <taxon>Fabaceae</taxon>
        <taxon>Papilionoideae</taxon>
        <taxon>50 kb inversion clade</taxon>
        <taxon>NPAAA clade</taxon>
        <taxon>indigoferoid/millettioid clade</taxon>
        <taxon>Phaseoleae</taxon>
        <taxon>Flemingia</taxon>
    </lineage>
</organism>
<dbReference type="Pfam" id="PF04535">
    <property type="entry name" value="CASP_dom"/>
    <property type="match status" value="1"/>
</dbReference>
<sequence length="178" mass="19616">MVAKAVANSMLFLRITALAASAVTVVLIVTNKVRFDDGTKLRFRDFKSYWYEMVVAAVAGAYFIVQLPCSIYYAVHQKRLIRNGLPDFDFFGDKVICVLLASGVGVGFAVSLEFKTFFDSMYDSVGVLKKDPTRSTVGRFFVRGILASAILLVACVSMIIVSVISSINRSRSKAFLVK</sequence>
<comment type="caution">
    <text evidence="10">The sequence shown here is derived from an EMBL/GenBank/DDBJ whole genome shotgun (WGS) entry which is preliminary data.</text>
</comment>
<reference evidence="10 11" key="1">
    <citation type="submission" date="2024-08" db="EMBL/GenBank/DDBJ databases">
        <title>Insights into the chromosomal genome structure of Flemingia macrophylla.</title>
        <authorList>
            <person name="Ding Y."/>
            <person name="Zhao Y."/>
            <person name="Bi W."/>
            <person name="Wu M."/>
            <person name="Zhao G."/>
            <person name="Gong Y."/>
            <person name="Li W."/>
            <person name="Zhang P."/>
        </authorList>
    </citation>
    <scope>NUCLEOTIDE SEQUENCE [LARGE SCALE GENOMIC DNA]</scope>
    <source>
        <strain evidence="10">DYQJB</strain>
        <tissue evidence="10">Leaf</tissue>
    </source>
</reference>
<feature type="transmembrane region" description="Helical" evidence="8">
    <location>
        <begin position="95"/>
        <end position="114"/>
    </location>
</feature>
<accession>A0ABD1N892</accession>
<keyword evidence="4 8" id="KW-1003">Cell membrane</keyword>
<comment type="subunit">
    <text evidence="3 8">Homodimer and heterodimers.</text>
</comment>
<proteinExistence type="inferred from homology"/>
<protein>
    <recommendedName>
        <fullName evidence="8">CASP-like protein</fullName>
    </recommendedName>
</protein>
<evidence type="ECO:0000256" key="4">
    <source>
        <dbReference type="ARBA" id="ARBA00022475"/>
    </source>
</evidence>
<dbReference type="InterPro" id="IPR006702">
    <property type="entry name" value="CASP_dom"/>
</dbReference>
<keyword evidence="6 8" id="KW-1133">Transmembrane helix</keyword>
<evidence type="ECO:0000313" key="11">
    <source>
        <dbReference type="Proteomes" id="UP001603857"/>
    </source>
</evidence>
<keyword evidence="7 8" id="KW-0472">Membrane</keyword>
<evidence type="ECO:0000256" key="2">
    <source>
        <dbReference type="ARBA" id="ARBA00007651"/>
    </source>
</evidence>
<dbReference type="Proteomes" id="UP001603857">
    <property type="component" value="Unassembled WGS sequence"/>
</dbReference>
<comment type="subcellular location">
    <subcellularLocation>
        <location evidence="1 8">Cell membrane</location>
        <topology evidence="1 8">Multi-pass membrane protein</topology>
    </subcellularLocation>
</comment>
<evidence type="ECO:0000256" key="1">
    <source>
        <dbReference type="ARBA" id="ARBA00004651"/>
    </source>
</evidence>